<dbReference type="AlphaFoldDB" id="A0A419ENB5"/>
<evidence type="ECO:0000313" key="2">
    <source>
        <dbReference type="EMBL" id="RJP64092.1"/>
    </source>
</evidence>
<dbReference type="EMBL" id="QZKI01000143">
    <property type="protein sequence ID" value="RJP64092.1"/>
    <property type="molecule type" value="Genomic_DNA"/>
</dbReference>
<dbReference type="Proteomes" id="UP000285961">
    <property type="component" value="Unassembled WGS sequence"/>
</dbReference>
<name>A0A419ENB5_9BACT</name>
<feature type="region of interest" description="Disordered" evidence="1">
    <location>
        <begin position="29"/>
        <end position="53"/>
    </location>
</feature>
<protein>
    <submittedName>
        <fullName evidence="2">Uncharacterized protein</fullName>
    </submittedName>
</protein>
<sequence>MGESARIKLVFALVVVSLSPICAFAESRQGAQPKPDSVYMEQEQGSDDEQGGGLFGFLPFVGDRRKNVPAEELAPSPLPQESKPVLSDKDLGQLRMAADEWLLTSEFTQPKLREDAEGRYYRDYIVFSDEYRVEVLRGDTQERPFLAYVYVGGDYFRTRPSDEPSKAAADFSFDYEPLEFKVVFERVEEWAYSENPNDEPIRFKETWEFRKLQSRLKIDLPEKTGGVTTVPEKDEQTEAQPPANE</sequence>
<evidence type="ECO:0000256" key="1">
    <source>
        <dbReference type="SAM" id="MobiDB-lite"/>
    </source>
</evidence>
<feature type="region of interest" description="Disordered" evidence="1">
    <location>
        <begin position="220"/>
        <end position="245"/>
    </location>
</feature>
<proteinExistence type="predicted"/>
<evidence type="ECO:0000313" key="3">
    <source>
        <dbReference type="Proteomes" id="UP000285961"/>
    </source>
</evidence>
<organism evidence="2 3">
    <name type="scientific">Candidatus Abyssobacteria bacterium SURF_17</name>
    <dbReference type="NCBI Taxonomy" id="2093361"/>
    <lineage>
        <taxon>Bacteria</taxon>
        <taxon>Pseudomonadati</taxon>
        <taxon>Candidatus Hydrogenedentota</taxon>
        <taxon>Candidatus Abyssobacteria</taxon>
    </lineage>
</organism>
<accession>A0A419ENB5</accession>
<comment type="caution">
    <text evidence="2">The sequence shown here is derived from an EMBL/GenBank/DDBJ whole genome shotgun (WGS) entry which is preliminary data.</text>
</comment>
<reference evidence="2 3" key="1">
    <citation type="journal article" date="2017" name="ISME J.">
        <title>Energy and carbon metabolisms in a deep terrestrial subsurface fluid microbial community.</title>
        <authorList>
            <person name="Momper L."/>
            <person name="Jungbluth S.P."/>
            <person name="Lee M.D."/>
            <person name="Amend J.P."/>
        </authorList>
    </citation>
    <scope>NUCLEOTIDE SEQUENCE [LARGE SCALE GENOMIC DNA]</scope>
    <source>
        <strain evidence="2">SURF_17</strain>
    </source>
</reference>
<gene>
    <name evidence="2" type="ORF">C4532_19930</name>
</gene>